<evidence type="ECO:0000259" key="6">
    <source>
        <dbReference type="Pfam" id="PF04932"/>
    </source>
</evidence>
<name>A0A1G9U4F2_9BACI</name>
<dbReference type="GO" id="GO:0016874">
    <property type="term" value="F:ligase activity"/>
    <property type="evidence" value="ECO:0007669"/>
    <property type="project" value="UniProtKB-KW"/>
</dbReference>
<dbReference type="OrthoDB" id="2957833at2"/>
<evidence type="ECO:0000256" key="5">
    <source>
        <dbReference type="SAM" id="Phobius"/>
    </source>
</evidence>
<feature type="transmembrane region" description="Helical" evidence="5">
    <location>
        <begin position="459"/>
        <end position="476"/>
    </location>
</feature>
<evidence type="ECO:0000313" key="7">
    <source>
        <dbReference type="EMBL" id="SDM54703.1"/>
    </source>
</evidence>
<keyword evidence="3 5" id="KW-1133">Transmembrane helix</keyword>
<organism evidence="7 8">
    <name type="scientific">Sediminibacillus halophilus</name>
    <dbReference type="NCBI Taxonomy" id="482461"/>
    <lineage>
        <taxon>Bacteria</taxon>
        <taxon>Bacillati</taxon>
        <taxon>Bacillota</taxon>
        <taxon>Bacilli</taxon>
        <taxon>Bacillales</taxon>
        <taxon>Bacillaceae</taxon>
        <taxon>Sediminibacillus</taxon>
    </lineage>
</organism>
<reference evidence="8" key="1">
    <citation type="submission" date="2016-10" db="EMBL/GenBank/DDBJ databases">
        <authorList>
            <person name="Varghese N."/>
            <person name="Submissions S."/>
        </authorList>
    </citation>
    <scope>NUCLEOTIDE SEQUENCE [LARGE SCALE GENOMIC DNA]</scope>
    <source>
        <strain evidence="8">CGMCC 1.6199</strain>
    </source>
</reference>
<dbReference type="PANTHER" id="PTHR37422">
    <property type="entry name" value="TEICHURONIC ACID BIOSYNTHESIS PROTEIN TUAE"/>
    <property type="match status" value="1"/>
</dbReference>
<dbReference type="RefSeq" id="WP_074599932.1">
    <property type="nucleotide sequence ID" value="NZ_FNHF01000003.1"/>
</dbReference>
<gene>
    <name evidence="7" type="ORF">SAMN05216244_2854</name>
</gene>
<evidence type="ECO:0000256" key="4">
    <source>
        <dbReference type="ARBA" id="ARBA00023136"/>
    </source>
</evidence>
<keyword evidence="2 5" id="KW-0812">Transmembrane</keyword>
<dbReference type="STRING" id="482461.SAMN05216244_2854"/>
<feature type="domain" description="O-antigen ligase-related" evidence="6">
    <location>
        <begin position="238"/>
        <end position="413"/>
    </location>
</feature>
<protein>
    <submittedName>
        <fullName evidence="7">O-antigen ligase</fullName>
    </submittedName>
</protein>
<evidence type="ECO:0000313" key="8">
    <source>
        <dbReference type="Proteomes" id="UP000182347"/>
    </source>
</evidence>
<feature type="transmembrane region" description="Helical" evidence="5">
    <location>
        <begin position="123"/>
        <end position="143"/>
    </location>
</feature>
<feature type="transmembrane region" description="Helical" evidence="5">
    <location>
        <begin position="98"/>
        <end position="117"/>
    </location>
</feature>
<accession>A0A1G9U4F2</accession>
<keyword evidence="7" id="KW-0436">Ligase</keyword>
<feature type="transmembrane region" description="Helical" evidence="5">
    <location>
        <begin position="210"/>
        <end position="228"/>
    </location>
</feature>
<keyword evidence="8" id="KW-1185">Reference proteome</keyword>
<dbReference type="PANTHER" id="PTHR37422:SF13">
    <property type="entry name" value="LIPOPOLYSACCHARIDE BIOSYNTHESIS PROTEIN PA4999-RELATED"/>
    <property type="match status" value="1"/>
</dbReference>
<comment type="subcellular location">
    <subcellularLocation>
        <location evidence="1">Membrane</location>
        <topology evidence="1">Multi-pass membrane protein</topology>
    </subcellularLocation>
</comment>
<feature type="transmembrane region" description="Helical" evidence="5">
    <location>
        <begin position="400"/>
        <end position="423"/>
    </location>
</feature>
<keyword evidence="4 5" id="KW-0472">Membrane</keyword>
<dbReference type="GO" id="GO:0016020">
    <property type="term" value="C:membrane"/>
    <property type="evidence" value="ECO:0007669"/>
    <property type="project" value="UniProtKB-SubCell"/>
</dbReference>
<feature type="transmembrane region" description="Helical" evidence="5">
    <location>
        <begin position="12"/>
        <end position="40"/>
    </location>
</feature>
<feature type="transmembrane region" description="Helical" evidence="5">
    <location>
        <begin position="155"/>
        <end position="173"/>
    </location>
</feature>
<feature type="transmembrane region" description="Helical" evidence="5">
    <location>
        <begin position="256"/>
        <end position="273"/>
    </location>
</feature>
<evidence type="ECO:0000256" key="1">
    <source>
        <dbReference type="ARBA" id="ARBA00004141"/>
    </source>
</evidence>
<feature type="transmembrane region" description="Helical" evidence="5">
    <location>
        <begin position="233"/>
        <end position="250"/>
    </location>
</feature>
<feature type="transmembrane region" description="Helical" evidence="5">
    <location>
        <begin position="435"/>
        <end position="453"/>
    </location>
</feature>
<feature type="transmembrane region" description="Helical" evidence="5">
    <location>
        <begin position="280"/>
        <end position="298"/>
    </location>
</feature>
<dbReference type="EMBL" id="FNHF01000003">
    <property type="protein sequence ID" value="SDM54703.1"/>
    <property type="molecule type" value="Genomic_DNA"/>
</dbReference>
<proteinExistence type="predicted"/>
<dbReference type="InterPro" id="IPR051533">
    <property type="entry name" value="WaaL-like"/>
</dbReference>
<evidence type="ECO:0000256" key="2">
    <source>
        <dbReference type="ARBA" id="ARBA00022692"/>
    </source>
</evidence>
<evidence type="ECO:0000256" key="3">
    <source>
        <dbReference type="ARBA" id="ARBA00022989"/>
    </source>
</evidence>
<sequence>MNISIKQLGFVPAALLILLAAMMLDNLIVSLAVIATFVIYSYFQEKNALILLFVYFPIRPFLVEFNPTLKLVGDAVIFVLLVKTVMKYRHDLRSLVKFQWFELAFFAFCFIGAVSALVSGVSITALVLQLRSFLLFYLVYYVVKRMDITKQDIARFLWATMILAVVICLHGLVEKLSLRGWLLPPTWENMPLSAINRIRIYGLIGNPNLLAYYLSFAFILTLFLRSYLQGKMVWVANIALVLYMGVWFLTYSRGTWLAFAVGLLIYIALTRHWRILRTTIVTLAAGIIFIGVPANMLASTIEASDFGQTQRSTQKQYDERDGGFTDRMRETFNDDAVEGSKRAGRLYIIKKGWTIFQDNPVIGTGFATFGDSATLNAGSPIYEDYNIEREFYSDNQYIQVIVQTGIFGVIVFAVFLLNMLYLLWNRRSELKIATVLLAVLLGSYVAGLVYNIWENDSFTLFYFAILAYVINQTRHVQSARKLAAAAE</sequence>
<dbReference type="Pfam" id="PF04932">
    <property type="entry name" value="Wzy_C"/>
    <property type="match status" value="1"/>
</dbReference>
<dbReference type="InterPro" id="IPR007016">
    <property type="entry name" value="O-antigen_ligase-rel_domated"/>
</dbReference>
<feature type="transmembrane region" description="Helical" evidence="5">
    <location>
        <begin position="69"/>
        <end position="86"/>
    </location>
</feature>
<dbReference type="Proteomes" id="UP000182347">
    <property type="component" value="Unassembled WGS sequence"/>
</dbReference>
<dbReference type="AlphaFoldDB" id="A0A1G9U4F2"/>